<proteinExistence type="inferred from homology"/>
<dbReference type="PANTHER" id="PTHR10209">
    <property type="entry name" value="OXIDOREDUCTASE, 2OG-FE II OXYGENASE FAMILY PROTEIN"/>
    <property type="match status" value="1"/>
</dbReference>
<accession>A0ABR3IRW7</accession>
<dbReference type="SUPFAM" id="SSF51197">
    <property type="entry name" value="Clavaminate synthase-like"/>
    <property type="match status" value="1"/>
</dbReference>
<reference evidence="8" key="1">
    <citation type="submission" date="2024-06" db="EMBL/GenBank/DDBJ databases">
        <title>Multi-omics analyses provide insights into the biosynthesis of the anticancer antibiotic pleurotin in Hohenbuehelia grisea.</title>
        <authorList>
            <person name="Weaver J.A."/>
            <person name="Alberti F."/>
        </authorList>
    </citation>
    <scope>NUCLEOTIDE SEQUENCE [LARGE SCALE GENOMIC DNA]</scope>
    <source>
        <strain evidence="8">T-177</strain>
    </source>
</reference>
<keyword evidence="2" id="KW-0479">Metal-binding</keyword>
<dbReference type="Pfam" id="PF14226">
    <property type="entry name" value="DIOX_N"/>
    <property type="match status" value="1"/>
</dbReference>
<organism evidence="7 8">
    <name type="scientific">Hohenbuehelia grisea</name>
    <dbReference type="NCBI Taxonomy" id="104357"/>
    <lineage>
        <taxon>Eukaryota</taxon>
        <taxon>Fungi</taxon>
        <taxon>Dikarya</taxon>
        <taxon>Basidiomycota</taxon>
        <taxon>Agaricomycotina</taxon>
        <taxon>Agaricomycetes</taxon>
        <taxon>Agaricomycetidae</taxon>
        <taxon>Agaricales</taxon>
        <taxon>Pleurotineae</taxon>
        <taxon>Pleurotaceae</taxon>
        <taxon>Hohenbuehelia</taxon>
    </lineage>
</organism>
<dbReference type="PANTHER" id="PTHR10209:SF867">
    <property type="entry name" value="2-OXOGLUTARATE (2OG) AND FE(II)-DEPENDENT OXYGENASE SUPERFAMILY PROTEIN"/>
    <property type="match status" value="1"/>
</dbReference>
<evidence type="ECO:0000256" key="4">
    <source>
        <dbReference type="ARBA" id="ARBA00023004"/>
    </source>
</evidence>
<dbReference type="InterPro" id="IPR026992">
    <property type="entry name" value="DIOX_N"/>
</dbReference>
<comment type="similarity">
    <text evidence="1">Belongs to the iron/ascorbate-dependent oxidoreductase family.</text>
</comment>
<evidence type="ECO:0008006" key="9">
    <source>
        <dbReference type="Google" id="ProtNLM"/>
    </source>
</evidence>
<keyword evidence="4" id="KW-0408">Iron</keyword>
<keyword evidence="8" id="KW-1185">Reference proteome</keyword>
<dbReference type="Gene3D" id="2.60.120.330">
    <property type="entry name" value="B-lactam Antibiotic, Isopenicillin N Synthase, Chain"/>
    <property type="match status" value="1"/>
</dbReference>
<keyword evidence="3" id="KW-0560">Oxidoreductase</keyword>
<evidence type="ECO:0000256" key="3">
    <source>
        <dbReference type="ARBA" id="ARBA00023002"/>
    </source>
</evidence>
<feature type="domain" description="Isopenicillin N synthase-like Fe(2+) 2OG dioxygenase" evidence="5">
    <location>
        <begin position="247"/>
        <end position="318"/>
    </location>
</feature>
<evidence type="ECO:0000259" key="6">
    <source>
        <dbReference type="Pfam" id="PF14226"/>
    </source>
</evidence>
<dbReference type="EMBL" id="JASNQZ010000015">
    <property type="protein sequence ID" value="KAL0946014.1"/>
    <property type="molecule type" value="Genomic_DNA"/>
</dbReference>
<gene>
    <name evidence="7" type="ORF">HGRIS_012291</name>
</gene>
<sequence>MMPSKIFPDVPHCQKPPPTREPLEFADLAIIDLAKLTTPEGRASLINEVRDAMATAGFFYAINHGYSQAQVLPFQKRRTSKPNIYPCAKTDRIFDIADVPFSQVPPEEKKEYLGSEKETGTYQGYKRRQHWHIQGGILDQVEHYNINRDVHLYQHPEALRPLLPEIAAFARHNHFNVLFPVLRLLALGLELPEDSFVKMHKFDAASATSVRFMKYYPRTEEEEEKSANVWLKGHTGKLVYPSILYVPQAHHGSYPSSDFGSITILWSQPVSGLQVLGKDDQWRWVKHIDNALVINAGDAMELVSGGYYRATIHRVVQPPADQLNLERHGAFYFSFLDDDAKLAPVLESPVLQRHGVAKNLEQDKAPTMEAWRKARTTSYGVVELVQSASERRVEEEIIEGVLVKHYN</sequence>
<protein>
    <recommendedName>
        <fullName evidence="9">Clavaminate synthase-like protein</fullName>
    </recommendedName>
</protein>
<evidence type="ECO:0000259" key="5">
    <source>
        <dbReference type="Pfam" id="PF03171"/>
    </source>
</evidence>
<dbReference type="InterPro" id="IPR044861">
    <property type="entry name" value="IPNS-like_FE2OG_OXY"/>
</dbReference>
<evidence type="ECO:0000313" key="8">
    <source>
        <dbReference type="Proteomes" id="UP001556367"/>
    </source>
</evidence>
<dbReference type="Proteomes" id="UP001556367">
    <property type="component" value="Unassembled WGS sequence"/>
</dbReference>
<feature type="domain" description="Non-haem dioxygenase N-terminal" evidence="6">
    <location>
        <begin position="30"/>
        <end position="151"/>
    </location>
</feature>
<evidence type="ECO:0000313" key="7">
    <source>
        <dbReference type="EMBL" id="KAL0946014.1"/>
    </source>
</evidence>
<dbReference type="Pfam" id="PF03171">
    <property type="entry name" value="2OG-FeII_Oxy"/>
    <property type="match status" value="1"/>
</dbReference>
<comment type="caution">
    <text evidence="7">The sequence shown here is derived from an EMBL/GenBank/DDBJ whole genome shotgun (WGS) entry which is preliminary data.</text>
</comment>
<dbReference type="InterPro" id="IPR027443">
    <property type="entry name" value="IPNS-like_sf"/>
</dbReference>
<name>A0ABR3IRW7_9AGAR</name>
<evidence type="ECO:0000256" key="1">
    <source>
        <dbReference type="ARBA" id="ARBA00008056"/>
    </source>
</evidence>
<evidence type="ECO:0000256" key="2">
    <source>
        <dbReference type="ARBA" id="ARBA00022723"/>
    </source>
</evidence>